<sequence>PIQGTQFISIDQVYSFYVAYGKKAGFDVRRGEEYKEVGFGDATTKYFHCTREGFLSNPKEKSDVKSLDVDISDIMKNIGYTKQHFLYQVSNANFGHAIDFRLMKQVHGGFDMVGVTVNDYKNQKKNISVFIGDRDAQMAVEKLLCR</sequence>
<dbReference type="AlphaFoldDB" id="A0A699UXH1"/>
<comment type="caution">
    <text evidence="1">The sequence shown here is derived from an EMBL/GenBank/DDBJ whole genome shotgun (WGS) entry which is preliminary data.</text>
</comment>
<dbReference type="PANTHER" id="PTHR47718">
    <property type="entry name" value="OS01G0519700 PROTEIN"/>
    <property type="match status" value="1"/>
</dbReference>
<name>A0A699UXH1_TANCI</name>
<proteinExistence type="predicted"/>
<feature type="non-terminal residue" evidence="1">
    <location>
        <position position="1"/>
    </location>
</feature>
<gene>
    <name evidence="1" type="ORF">Tci_899554</name>
</gene>
<organism evidence="1">
    <name type="scientific">Tanacetum cinerariifolium</name>
    <name type="common">Dalmatian daisy</name>
    <name type="synonym">Chrysanthemum cinerariifolium</name>
    <dbReference type="NCBI Taxonomy" id="118510"/>
    <lineage>
        <taxon>Eukaryota</taxon>
        <taxon>Viridiplantae</taxon>
        <taxon>Streptophyta</taxon>
        <taxon>Embryophyta</taxon>
        <taxon>Tracheophyta</taxon>
        <taxon>Spermatophyta</taxon>
        <taxon>Magnoliopsida</taxon>
        <taxon>eudicotyledons</taxon>
        <taxon>Gunneridae</taxon>
        <taxon>Pentapetalae</taxon>
        <taxon>asterids</taxon>
        <taxon>campanulids</taxon>
        <taxon>Asterales</taxon>
        <taxon>Asteraceae</taxon>
        <taxon>Asteroideae</taxon>
        <taxon>Anthemideae</taxon>
        <taxon>Anthemidinae</taxon>
        <taxon>Tanacetum</taxon>
    </lineage>
</organism>
<feature type="non-terminal residue" evidence="1">
    <location>
        <position position="146"/>
    </location>
</feature>
<accession>A0A699UXH1</accession>
<dbReference type="PANTHER" id="PTHR47718:SF17">
    <property type="entry name" value="PROTEIN FAR1-RELATED SEQUENCE 5-LIKE"/>
    <property type="match status" value="1"/>
</dbReference>
<reference evidence="1" key="1">
    <citation type="journal article" date="2019" name="Sci. Rep.">
        <title>Draft genome of Tanacetum cinerariifolium, the natural source of mosquito coil.</title>
        <authorList>
            <person name="Yamashiro T."/>
            <person name="Shiraishi A."/>
            <person name="Satake H."/>
            <person name="Nakayama K."/>
        </authorList>
    </citation>
    <scope>NUCLEOTIDE SEQUENCE</scope>
</reference>
<dbReference type="EMBL" id="BKCJ011378231">
    <property type="protein sequence ID" value="GFD27585.1"/>
    <property type="molecule type" value="Genomic_DNA"/>
</dbReference>
<evidence type="ECO:0000313" key="1">
    <source>
        <dbReference type="EMBL" id="GFD27585.1"/>
    </source>
</evidence>
<protein>
    <submittedName>
        <fullName evidence="1">FAR1 DNA binding domain, zinc finger, SWIM-type, MULE transposase domain, FHY3/FAR1 family</fullName>
    </submittedName>
</protein>